<keyword evidence="5" id="KW-1185">Reference proteome</keyword>
<evidence type="ECO:0000256" key="2">
    <source>
        <dbReference type="SAM" id="MobiDB-lite"/>
    </source>
</evidence>
<dbReference type="SUPFAM" id="SSF51679">
    <property type="entry name" value="Bacterial luciferase-like"/>
    <property type="match status" value="1"/>
</dbReference>
<evidence type="ECO:0000256" key="1">
    <source>
        <dbReference type="ARBA" id="ARBA00023002"/>
    </source>
</evidence>
<evidence type="ECO:0000259" key="3">
    <source>
        <dbReference type="Pfam" id="PF00296"/>
    </source>
</evidence>
<sequence>MKLSLLIPTVPATVEQAVPFARYVAHDSQLSRLWQGQSYGLEPAATFAYLAGAGYPVPAGTCVLVTPLRHPAQAALEARTVAAVTGQPAVMGYGPGSRAAQMARLGAAYDRPVDAAAEFIRATRSCLAQRWDPPDSGSGGSGGSGGPGYFHPGGALPPVAHPRVRLGLGVLRPAMARAAGEVADAAITWLAPAGYIRDTILPEVARGAEAAGRPRPSVIAAVPVAVSRPGRNPVELAHLSAGGHLVLPHYADMLARAGVDVPANDPAAAARALISGGGFLYGSPSAIAAGLAGYAAAGVDEVIINLTGVHSWYGTDETLLDLNDILAATVSAHG</sequence>
<feature type="compositionally biased region" description="Gly residues" evidence="2">
    <location>
        <begin position="137"/>
        <end position="148"/>
    </location>
</feature>
<evidence type="ECO:0000313" key="5">
    <source>
        <dbReference type="Proteomes" id="UP001595990"/>
    </source>
</evidence>
<proteinExistence type="predicted"/>
<dbReference type="Gene3D" id="3.20.20.30">
    <property type="entry name" value="Luciferase-like domain"/>
    <property type="match status" value="1"/>
</dbReference>
<protein>
    <submittedName>
        <fullName evidence="4">LLM class flavin-dependent oxidoreductase</fullName>
    </submittedName>
</protein>
<dbReference type="Pfam" id="PF00296">
    <property type="entry name" value="Bac_luciferase"/>
    <property type="match status" value="1"/>
</dbReference>
<keyword evidence="1" id="KW-0560">Oxidoreductase</keyword>
<comment type="caution">
    <text evidence="4">The sequence shown here is derived from an EMBL/GenBank/DDBJ whole genome shotgun (WGS) entry which is preliminary data.</text>
</comment>
<feature type="region of interest" description="Disordered" evidence="2">
    <location>
        <begin position="130"/>
        <end position="154"/>
    </location>
</feature>
<organism evidence="4 5">
    <name type="scientific">Streptomyces ehimensis</name>
    <dbReference type="NCBI Taxonomy" id="68195"/>
    <lineage>
        <taxon>Bacteria</taxon>
        <taxon>Bacillati</taxon>
        <taxon>Actinomycetota</taxon>
        <taxon>Actinomycetes</taxon>
        <taxon>Kitasatosporales</taxon>
        <taxon>Streptomycetaceae</taxon>
        <taxon>Streptomyces</taxon>
    </lineage>
</organism>
<gene>
    <name evidence="4" type="ORF">ACFPEN_20545</name>
</gene>
<feature type="domain" description="Luciferase-like" evidence="3">
    <location>
        <begin position="30"/>
        <end position="301"/>
    </location>
</feature>
<name>A0ABV9BML2_9ACTN</name>
<dbReference type="Proteomes" id="UP001595990">
    <property type="component" value="Unassembled WGS sequence"/>
</dbReference>
<dbReference type="PANTHER" id="PTHR43244">
    <property type="match status" value="1"/>
</dbReference>
<dbReference type="CDD" id="cd01097">
    <property type="entry name" value="Tetrahydromethanopterin_reductase"/>
    <property type="match status" value="1"/>
</dbReference>
<dbReference type="PANTHER" id="PTHR43244:SF1">
    <property type="entry name" value="5,10-METHYLENETETRAHYDROMETHANOPTERIN REDUCTASE"/>
    <property type="match status" value="1"/>
</dbReference>
<evidence type="ECO:0000313" key="4">
    <source>
        <dbReference type="EMBL" id="MFC4515327.1"/>
    </source>
</evidence>
<accession>A0ABV9BML2</accession>
<dbReference type="InterPro" id="IPR050564">
    <property type="entry name" value="F420-G6PD/mer"/>
</dbReference>
<dbReference type="InterPro" id="IPR036661">
    <property type="entry name" value="Luciferase-like_sf"/>
</dbReference>
<dbReference type="EMBL" id="JBHSFS010000009">
    <property type="protein sequence ID" value="MFC4515327.1"/>
    <property type="molecule type" value="Genomic_DNA"/>
</dbReference>
<dbReference type="InterPro" id="IPR011251">
    <property type="entry name" value="Luciferase-like_dom"/>
</dbReference>
<dbReference type="RefSeq" id="WP_417923233.1">
    <property type="nucleotide sequence ID" value="NZ_JBHSFS010000009.1"/>
</dbReference>
<reference evidence="5" key="1">
    <citation type="journal article" date="2019" name="Int. J. Syst. Evol. Microbiol.">
        <title>The Global Catalogue of Microorganisms (GCM) 10K type strain sequencing project: providing services to taxonomists for standard genome sequencing and annotation.</title>
        <authorList>
            <consortium name="The Broad Institute Genomics Platform"/>
            <consortium name="The Broad Institute Genome Sequencing Center for Infectious Disease"/>
            <person name="Wu L."/>
            <person name="Ma J."/>
        </authorList>
    </citation>
    <scope>NUCLEOTIDE SEQUENCE [LARGE SCALE GENOMIC DNA]</scope>
    <source>
        <strain evidence="5">CECT 8064</strain>
    </source>
</reference>